<feature type="transmembrane region" description="Helical" evidence="6">
    <location>
        <begin position="186"/>
        <end position="202"/>
    </location>
</feature>
<feature type="domain" description="ABC transmembrane type-2" evidence="7">
    <location>
        <begin position="36"/>
        <end position="259"/>
    </location>
</feature>
<keyword evidence="3 6" id="KW-1133">Transmembrane helix</keyword>
<evidence type="ECO:0000313" key="9">
    <source>
        <dbReference type="Proteomes" id="UP001431313"/>
    </source>
</evidence>
<feature type="transmembrane region" description="Helical" evidence="6">
    <location>
        <begin position="76"/>
        <end position="95"/>
    </location>
</feature>
<keyword evidence="9" id="KW-1185">Reference proteome</keyword>
<evidence type="ECO:0000256" key="5">
    <source>
        <dbReference type="ARBA" id="ARBA00023251"/>
    </source>
</evidence>
<feature type="transmembrane region" description="Helical" evidence="6">
    <location>
        <begin position="115"/>
        <end position="139"/>
    </location>
</feature>
<keyword evidence="6" id="KW-0813">Transport</keyword>
<dbReference type="Pfam" id="PF01061">
    <property type="entry name" value="ABC2_membrane"/>
    <property type="match status" value="1"/>
</dbReference>
<evidence type="ECO:0000256" key="3">
    <source>
        <dbReference type="ARBA" id="ARBA00022989"/>
    </source>
</evidence>
<gene>
    <name evidence="8" type="ORF">NX801_24960</name>
</gene>
<dbReference type="PROSITE" id="PS51012">
    <property type="entry name" value="ABC_TM2"/>
    <property type="match status" value="1"/>
</dbReference>
<evidence type="ECO:0000256" key="6">
    <source>
        <dbReference type="RuleBase" id="RU361157"/>
    </source>
</evidence>
<dbReference type="PANTHER" id="PTHR43027:SF2">
    <property type="entry name" value="TRANSPORT PERMEASE PROTEIN"/>
    <property type="match status" value="1"/>
</dbReference>
<comment type="caution">
    <text evidence="8">The sequence shown here is derived from an EMBL/GenBank/DDBJ whole genome shotgun (WGS) entry which is preliminary data.</text>
</comment>
<evidence type="ECO:0000259" key="7">
    <source>
        <dbReference type="PROSITE" id="PS51012"/>
    </source>
</evidence>
<feature type="transmembrane region" description="Helical" evidence="6">
    <location>
        <begin position="151"/>
        <end position="174"/>
    </location>
</feature>
<keyword evidence="6" id="KW-1003">Cell membrane</keyword>
<evidence type="ECO:0000256" key="2">
    <source>
        <dbReference type="ARBA" id="ARBA00022692"/>
    </source>
</evidence>
<accession>A0ABT2CN27</accession>
<evidence type="ECO:0000256" key="4">
    <source>
        <dbReference type="ARBA" id="ARBA00023136"/>
    </source>
</evidence>
<comment type="similarity">
    <text evidence="6">Belongs to the ABC-2 integral membrane protein family.</text>
</comment>
<dbReference type="InterPro" id="IPR052902">
    <property type="entry name" value="ABC-2_transporter"/>
</dbReference>
<dbReference type="EMBL" id="JANUGQ010000027">
    <property type="protein sequence ID" value="MCS0638847.1"/>
    <property type="molecule type" value="Genomic_DNA"/>
</dbReference>
<dbReference type="Proteomes" id="UP001431313">
    <property type="component" value="Unassembled WGS sequence"/>
</dbReference>
<protein>
    <recommendedName>
        <fullName evidence="6">Transport permease protein</fullName>
    </recommendedName>
</protein>
<sequence length="266" mass="27994">MNRAAERKSRTARTTVTGRLGALGRAELTLLVRNRYALFTALLMPALMVAFMRTALDGVGLGGSGLSVLEATLTGGIGMVLLLVVHLNLVSAYVARREELVLKRLRTGEVTDPEILVGTALPAVVAALVQCVLLVVAGVGFLDVTAPRSPLLLLGGTLLGTVLMAALAGVTAIVTRTVESAQLTTLPMFMISAVGSGLFVPLDVFPGGLASVCELLPLSGVVTLVRAGWVGGPDGREVLTAALTAAVWTLLSVYVLRRWFRWEPRR</sequence>
<keyword evidence="2 6" id="KW-0812">Transmembrane</keyword>
<reference evidence="8" key="1">
    <citation type="submission" date="2022-08" db="EMBL/GenBank/DDBJ databases">
        <authorList>
            <person name="Somphong A."/>
            <person name="Phongsopitanun W."/>
        </authorList>
    </citation>
    <scope>NUCLEOTIDE SEQUENCE</scope>
    <source>
        <strain evidence="8">LP05-1</strain>
    </source>
</reference>
<organism evidence="8 9">
    <name type="scientific">Streptomyces pyxinae</name>
    <dbReference type="NCBI Taxonomy" id="2970734"/>
    <lineage>
        <taxon>Bacteria</taxon>
        <taxon>Bacillati</taxon>
        <taxon>Actinomycetota</taxon>
        <taxon>Actinomycetes</taxon>
        <taxon>Kitasatosporales</taxon>
        <taxon>Streptomycetaceae</taxon>
        <taxon>Streptomyces</taxon>
    </lineage>
</organism>
<dbReference type="InterPro" id="IPR013525">
    <property type="entry name" value="ABC2_TM"/>
</dbReference>
<dbReference type="PIRSF" id="PIRSF006648">
    <property type="entry name" value="DrrB"/>
    <property type="match status" value="1"/>
</dbReference>
<feature type="transmembrane region" description="Helical" evidence="6">
    <location>
        <begin position="238"/>
        <end position="256"/>
    </location>
</feature>
<dbReference type="InterPro" id="IPR000412">
    <property type="entry name" value="ABC_2_transport"/>
</dbReference>
<dbReference type="PANTHER" id="PTHR43027">
    <property type="entry name" value="DOXORUBICIN RESISTANCE ABC TRANSPORTER PERMEASE PROTEIN DRRC-RELATED"/>
    <property type="match status" value="1"/>
</dbReference>
<keyword evidence="5" id="KW-0046">Antibiotic resistance</keyword>
<dbReference type="InterPro" id="IPR047817">
    <property type="entry name" value="ABC2_TM_bact-type"/>
</dbReference>
<keyword evidence="4 6" id="KW-0472">Membrane</keyword>
<proteinExistence type="inferred from homology"/>
<evidence type="ECO:0000313" key="8">
    <source>
        <dbReference type="EMBL" id="MCS0638847.1"/>
    </source>
</evidence>
<name>A0ABT2CN27_9ACTN</name>
<comment type="subcellular location">
    <subcellularLocation>
        <location evidence="6">Cell membrane</location>
        <topology evidence="6">Multi-pass membrane protein</topology>
    </subcellularLocation>
    <subcellularLocation>
        <location evidence="1">Membrane</location>
        <topology evidence="1">Multi-pass membrane protein</topology>
    </subcellularLocation>
</comment>
<feature type="transmembrane region" description="Helical" evidence="6">
    <location>
        <begin position="36"/>
        <end position="56"/>
    </location>
</feature>
<evidence type="ECO:0000256" key="1">
    <source>
        <dbReference type="ARBA" id="ARBA00004141"/>
    </source>
</evidence>